<evidence type="ECO:0000313" key="2">
    <source>
        <dbReference type="EMBL" id="KAJ6793340.1"/>
    </source>
</evidence>
<dbReference type="EMBL" id="JANAVB010043020">
    <property type="protein sequence ID" value="KAJ6793340.1"/>
    <property type="molecule type" value="Genomic_DNA"/>
</dbReference>
<feature type="compositionally biased region" description="Acidic residues" evidence="1">
    <location>
        <begin position="204"/>
        <end position="242"/>
    </location>
</feature>
<sequence length="378" mass="44728">MSSDFDPRIREFDLEKNELRYYWVFVRHPKWRASELPWQQWTLVCEVAVEAGKGERLDKWSLMGRFGNKTRALITQCAAWQRPDIIYVKKPVYQCRFEPQDSFFGTMVPLIDPATENDFLCELTLEDGRVEACTYFGGLCKIVKVNPKAYVDDVVKGYERLSDEGKERCLEFLLRNHPTELLHPYMKEWKAKLEELELGCDAPDGSDEDDLEEDEEEDDSEDDVDDVGEEEEEEEVEDEEVDDKGSRMDPEETPEYWNEQWKKAMRSSGEMEKLVTKTMEVSDKYHEQQMMEEKEMEEKEMEERDREGSGRVVDKNREERQEAWESRGYKGPRQRLRKSRIPPELFLRAAVRPFTYRNLVKEIVLMRHAIVDGDIKRG</sequence>
<name>A0AAX6DNG6_IRIPA</name>
<accession>A0AAX6DNG6</accession>
<evidence type="ECO:0000313" key="3">
    <source>
        <dbReference type="Proteomes" id="UP001140949"/>
    </source>
</evidence>
<evidence type="ECO:0000256" key="1">
    <source>
        <dbReference type="SAM" id="MobiDB-lite"/>
    </source>
</evidence>
<proteinExistence type="predicted"/>
<comment type="caution">
    <text evidence="2">The sequence shown here is derived from an EMBL/GenBank/DDBJ whole genome shotgun (WGS) entry which is preliminary data.</text>
</comment>
<feature type="compositionally biased region" description="Basic and acidic residues" evidence="1">
    <location>
        <begin position="288"/>
        <end position="328"/>
    </location>
</feature>
<dbReference type="AlphaFoldDB" id="A0AAX6DNG6"/>
<keyword evidence="3" id="KW-1185">Reference proteome</keyword>
<reference evidence="2" key="2">
    <citation type="submission" date="2023-04" db="EMBL/GenBank/DDBJ databases">
        <authorList>
            <person name="Bruccoleri R.E."/>
            <person name="Oakeley E.J."/>
            <person name="Faust A.-M."/>
            <person name="Dessus-Babus S."/>
            <person name="Altorfer M."/>
            <person name="Burckhardt D."/>
            <person name="Oertli M."/>
            <person name="Naumann U."/>
            <person name="Petersen F."/>
            <person name="Wong J."/>
        </authorList>
    </citation>
    <scope>NUCLEOTIDE SEQUENCE</scope>
    <source>
        <strain evidence="2">GSM-AAB239-AS_SAM_17_03QT</strain>
        <tissue evidence="2">Leaf</tissue>
    </source>
</reference>
<feature type="region of interest" description="Disordered" evidence="1">
    <location>
        <begin position="288"/>
        <end position="336"/>
    </location>
</feature>
<feature type="region of interest" description="Disordered" evidence="1">
    <location>
        <begin position="199"/>
        <end position="258"/>
    </location>
</feature>
<dbReference type="PANTHER" id="PTHR37911">
    <property type="entry name" value="OSJNBA0067K08.20 PROTEIN"/>
    <property type="match status" value="1"/>
</dbReference>
<dbReference type="PANTHER" id="PTHR37911:SF1">
    <property type="entry name" value="OS04G0497900 PROTEIN"/>
    <property type="match status" value="1"/>
</dbReference>
<reference evidence="2" key="1">
    <citation type="journal article" date="2023" name="GigaByte">
        <title>Genome assembly of the bearded iris, Iris pallida Lam.</title>
        <authorList>
            <person name="Bruccoleri R.E."/>
            <person name="Oakeley E.J."/>
            <person name="Faust A.M.E."/>
            <person name="Altorfer M."/>
            <person name="Dessus-Babus S."/>
            <person name="Burckhardt D."/>
            <person name="Oertli M."/>
            <person name="Naumann U."/>
            <person name="Petersen F."/>
            <person name="Wong J."/>
        </authorList>
    </citation>
    <scope>NUCLEOTIDE SEQUENCE</scope>
    <source>
        <strain evidence="2">GSM-AAB239-AS_SAM_17_03QT</strain>
    </source>
</reference>
<organism evidence="2 3">
    <name type="scientific">Iris pallida</name>
    <name type="common">Sweet iris</name>
    <dbReference type="NCBI Taxonomy" id="29817"/>
    <lineage>
        <taxon>Eukaryota</taxon>
        <taxon>Viridiplantae</taxon>
        <taxon>Streptophyta</taxon>
        <taxon>Embryophyta</taxon>
        <taxon>Tracheophyta</taxon>
        <taxon>Spermatophyta</taxon>
        <taxon>Magnoliopsida</taxon>
        <taxon>Liliopsida</taxon>
        <taxon>Asparagales</taxon>
        <taxon>Iridaceae</taxon>
        <taxon>Iridoideae</taxon>
        <taxon>Irideae</taxon>
        <taxon>Iris</taxon>
    </lineage>
</organism>
<protein>
    <submittedName>
        <fullName evidence="2">Uncharacterized protein</fullName>
    </submittedName>
</protein>
<dbReference type="Proteomes" id="UP001140949">
    <property type="component" value="Unassembled WGS sequence"/>
</dbReference>
<gene>
    <name evidence="2" type="ORF">M6B38_235800</name>
</gene>